<evidence type="ECO:0000256" key="3">
    <source>
        <dbReference type="ARBA" id="ARBA00022448"/>
    </source>
</evidence>
<dbReference type="PANTHER" id="PTHR31376:SF105">
    <property type="entry name" value="PURINE PERMEASE-RELATED"/>
    <property type="match status" value="1"/>
</dbReference>
<keyword evidence="3" id="KW-0813">Transport</keyword>
<evidence type="ECO:0000256" key="6">
    <source>
        <dbReference type="ARBA" id="ARBA00023136"/>
    </source>
</evidence>
<dbReference type="AlphaFoldDB" id="A0AAX6HRP2"/>
<keyword evidence="4" id="KW-0812">Transmembrane</keyword>
<dbReference type="InterPro" id="IPR030182">
    <property type="entry name" value="PUP_plant"/>
</dbReference>
<feature type="compositionally biased region" description="Pro residues" evidence="7">
    <location>
        <begin position="81"/>
        <end position="92"/>
    </location>
</feature>
<feature type="region of interest" description="Disordered" evidence="7">
    <location>
        <begin position="81"/>
        <end position="121"/>
    </location>
</feature>
<comment type="caution">
    <text evidence="8">The sequence shown here is derived from an EMBL/GenBank/DDBJ whole genome shotgun (WGS) entry which is preliminary data.</text>
</comment>
<evidence type="ECO:0000256" key="4">
    <source>
        <dbReference type="ARBA" id="ARBA00022692"/>
    </source>
</evidence>
<dbReference type="Proteomes" id="UP001140949">
    <property type="component" value="Unassembled WGS sequence"/>
</dbReference>
<proteinExistence type="inferred from homology"/>
<keyword evidence="5" id="KW-1133">Transmembrane helix</keyword>
<organism evidence="8 9">
    <name type="scientific">Iris pallida</name>
    <name type="common">Sweet iris</name>
    <dbReference type="NCBI Taxonomy" id="29817"/>
    <lineage>
        <taxon>Eukaryota</taxon>
        <taxon>Viridiplantae</taxon>
        <taxon>Streptophyta</taxon>
        <taxon>Embryophyta</taxon>
        <taxon>Tracheophyta</taxon>
        <taxon>Spermatophyta</taxon>
        <taxon>Magnoliopsida</taxon>
        <taxon>Liliopsida</taxon>
        <taxon>Asparagales</taxon>
        <taxon>Iridaceae</taxon>
        <taxon>Iridoideae</taxon>
        <taxon>Irideae</taxon>
        <taxon>Iris</taxon>
    </lineage>
</organism>
<feature type="region of interest" description="Disordered" evidence="7">
    <location>
        <begin position="164"/>
        <end position="251"/>
    </location>
</feature>
<evidence type="ECO:0000256" key="7">
    <source>
        <dbReference type="SAM" id="MobiDB-lite"/>
    </source>
</evidence>
<reference evidence="8" key="2">
    <citation type="submission" date="2023-04" db="EMBL/GenBank/DDBJ databases">
        <authorList>
            <person name="Bruccoleri R.E."/>
            <person name="Oakeley E.J."/>
            <person name="Faust A.-M."/>
            <person name="Dessus-Babus S."/>
            <person name="Altorfer M."/>
            <person name="Burckhardt D."/>
            <person name="Oertli M."/>
            <person name="Naumann U."/>
            <person name="Petersen F."/>
            <person name="Wong J."/>
        </authorList>
    </citation>
    <scope>NUCLEOTIDE SEQUENCE</scope>
    <source>
        <strain evidence="8">GSM-AAB239-AS_SAM_17_03QT</strain>
        <tissue evidence="8">Leaf</tissue>
    </source>
</reference>
<evidence type="ECO:0000256" key="1">
    <source>
        <dbReference type="ARBA" id="ARBA00004370"/>
    </source>
</evidence>
<evidence type="ECO:0000313" key="8">
    <source>
        <dbReference type="EMBL" id="KAJ6843478.1"/>
    </source>
</evidence>
<feature type="compositionally biased region" description="Basic and acidic residues" evidence="7">
    <location>
        <begin position="219"/>
        <end position="233"/>
    </location>
</feature>
<feature type="compositionally biased region" description="Basic and acidic residues" evidence="7">
    <location>
        <begin position="241"/>
        <end position="251"/>
    </location>
</feature>
<keyword evidence="6" id="KW-0472">Membrane</keyword>
<feature type="region of interest" description="Disordered" evidence="7">
    <location>
        <begin position="1"/>
        <end position="26"/>
    </location>
</feature>
<comment type="similarity">
    <text evidence="2">Belongs to the purine permeases (TC 2.A.7.14) family.</text>
</comment>
<dbReference type="Pfam" id="PF16913">
    <property type="entry name" value="PUNUT"/>
    <property type="match status" value="1"/>
</dbReference>
<name>A0AAX6HRP2_IRIPA</name>
<evidence type="ECO:0000256" key="5">
    <source>
        <dbReference type="ARBA" id="ARBA00022989"/>
    </source>
</evidence>
<feature type="compositionally biased region" description="Low complexity" evidence="7">
    <location>
        <begin position="171"/>
        <end position="186"/>
    </location>
</feature>
<comment type="subcellular location">
    <subcellularLocation>
        <location evidence="1">Membrane</location>
    </subcellularLocation>
</comment>
<gene>
    <name evidence="8" type="ORF">M6B38_296825</name>
</gene>
<dbReference type="PANTHER" id="PTHR31376">
    <property type="entry name" value="OS09G0467300 PROTEIN-RELATED"/>
    <property type="match status" value="1"/>
</dbReference>
<sequence>MNLEKPEPAGSSHSDNKLSNGHSSSLSPVLQRTLTVTSCLLLALGDTGGPLISRLYFHGGGRRQWLSCFLETAGFPLLLPPPPPLLPPPPPRRPPRRAGPHQASRLPRVRGARPADRRGRLPLRLRPLLPPGLHLRAAPLHPPRLHRGVRLPPREAEVHPLLGQLGGPPLGRGAAAGPARELGPPGRRLEAPVPPGPLPDRGRRGAVRARAGPRGAHVRQGEAEGHVHAGHRDAGRHRLLRDHVLSRGDDS</sequence>
<reference evidence="8" key="1">
    <citation type="journal article" date="2023" name="GigaByte">
        <title>Genome assembly of the bearded iris, Iris pallida Lam.</title>
        <authorList>
            <person name="Bruccoleri R.E."/>
            <person name="Oakeley E.J."/>
            <person name="Faust A.M.E."/>
            <person name="Altorfer M."/>
            <person name="Dessus-Babus S."/>
            <person name="Burckhardt D."/>
            <person name="Oertli M."/>
            <person name="Naumann U."/>
            <person name="Petersen F."/>
            <person name="Wong J."/>
        </authorList>
    </citation>
    <scope>NUCLEOTIDE SEQUENCE</scope>
    <source>
        <strain evidence="8">GSM-AAB239-AS_SAM_17_03QT</strain>
    </source>
</reference>
<accession>A0AAX6HRP2</accession>
<evidence type="ECO:0000313" key="9">
    <source>
        <dbReference type="Proteomes" id="UP001140949"/>
    </source>
</evidence>
<protein>
    <submittedName>
        <fullName evidence="8">Purine permease 1-like isoform X1</fullName>
    </submittedName>
</protein>
<dbReference type="GO" id="GO:0005345">
    <property type="term" value="F:purine nucleobase transmembrane transporter activity"/>
    <property type="evidence" value="ECO:0007669"/>
    <property type="project" value="UniProtKB-ARBA"/>
</dbReference>
<feature type="compositionally biased region" description="Polar residues" evidence="7">
    <location>
        <begin position="11"/>
        <end position="26"/>
    </location>
</feature>
<dbReference type="EMBL" id="JANAVB010007199">
    <property type="protein sequence ID" value="KAJ6843478.1"/>
    <property type="molecule type" value="Genomic_DNA"/>
</dbReference>
<dbReference type="GO" id="GO:0016020">
    <property type="term" value="C:membrane"/>
    <property type="evidence" value="ECO:0007669"/>
    <property type="project" value="UniProtKB-SubCell"/>
</dbReference>
<keyword evidence="9" id="KW-1185">Reference proteome</keyword>
<dbReference type="GO" id="GO:0015211">
    <property type="term" value="F:purine nucleoside transmembrane transporter activity"/>
    <property type="evidence" value="ECO:0007669"/>
    <property type="project" value="InterPro"/>
</dbReference>
<evidence type="ECO:0000256" key="2">
    <source>
        <dbReference type="ARBA" id="ARBA00006213"/>
    </source>
</evidence>